<dbReference type="InterPro" id="IPR036249">
    <property type="entry name" value="Thioredoxin-like_sf"/>
</dbReference>
<evidence type="ECO:0000313" key="2">
    <source>
        <dbReference type="EMBL" id="HIR61725.1"/>
    </source>
</evidence>
<dbReference type="Proteomes" id="UP000824241">
    <property type="component" value="Unassembled WGS sequence"/>
</dbReference>
<name>A0A9D1DYU7_9FIRM</name>
<dbReference type="AlphaFoldDB" id="A0A9D1DYU7"/>
<evidence type="ECO:0000256" key="1">
    <source>
        <dbReference type="PROSITE-ProRule" id="PRU01282"/>
    </source>
</evidence>
<protein>
    <submittedName>
        <fullName evidence="2">ArsC family transcriptional regulator</fullName>
    </submittedName>
</protein>
<evidence type="ECO:0000313" key="3">
    <source>
        <dbReference type="Proteomes" id="UP000824241"/>
    </source>
</evidence>
<reference evidence="2" key="2">
    <citation type="journal article" date="2021" name="PeerJ">
        <title>Extensive microbial diversity within the chicken gut microbiome revealed by metagenomics and culture.</title>
        <authorList>
            <person name="Gilroy R."/>
            <person name="Ravi A."/>
            <person name="Getino M."/>
            <person name="Pursley I."/>
            <person name="Horton D.L."/>
            <person name="Alikhan N.F."/>
            <person name="Baker D."/>
            <person name="Gharbi K."/>
            <person name="Hall N."/>
            <person name="Watson M."/>
            <person name="Adriaenssens E.M."/>
            <person name="Foster-Nyarko E."/>
            <person name="Jarju S."/>
            <person name="Secka A."/>
            <person name="Antonio M."/>
            <person name="Oren A."/>
            <person name="Chaudhuri R.R."/>
            <person name="La Ragione R."/>
            <person name="Hildebrand F."/>
            <person name="Pallen M.J."/>
        </authorList>
    </citation>
    <scope>NUCLEOTIDE SEQUENCE</scope>
    <source>
        <strain evidence="2">CHK189-12415</strain>
    </source>
</reference>
<reference evidence="2" key="1">
    <citation type="submission" date="2020-10" db="EMBL/GenBank/DDBJ databases">
        <authorList>
            <person name="Gilroy R."/>
        </authorList>
    </citation>
    <scope>NUCLEOTIDE SEQUENCE</scope>
    <source>
        <strain evidence="2">CHK189-12415</strain>
    </source>
</reference>
<comment type="caution">
    <text evidence="2">The sequence shown here is derived from an EMBL/GenBank/DDBJ whole genome shotgun (WGS) entry which is preliminary data.</text>
</comment>
<sequence length="113" mass="12935">MNIQIFGSRKSFDTKKAERYFKERRVPYQFIDMKEKGMSRGEFASIQKAVGGLDAMLDPACKDKDLLALLQYLSPADREEKALANPQVFKTPVVRNGRQATIGYCPDVWKGWE</sequence>
<gene>
    <name evidence="2" type="ORF">IAB37_09150</name>
</gene>
<proteinExistence type="inferred from homology"/>
<accession>A0A9D1DYU7</accession>
<dbReference type="SUPFAM" id="SSF52833">
    <property type="entry name" value="Thioredoxin-like"/>
    <property type="match status" value="1"/>
</dbReference>
<dbReference type="PROSITE" id="PS51353">
    <property type="entry name" value="ARSC"/>
    <property type="match status" value="1"/>
</dbReference>
<organism evidence="2 3">
    <name type="scientific">Candidatus Faecivivens stercoravium</name>
    <dbReference type="NCBI Taxonomy" id="2840803"/>
    <lineage>
        <taxon>Bacteria</taxon>
        <taxon>Bacillati</taxon>
        <taxon>Bacillota</taxon>
        <taxon>Clostridia</taxon>
        <taxon>Eubacteriales</taxon>
        <taxon>Oscillospiraceae</taxon>
        <taxon>Oscillospiraceae incertae sedis</taxon>
        <taxon>Candidatus Faecivivens</taxon>
    </lineage>
</organism>
<dbReference type="Gene3D" id="3.40.30.10">
    <property type="entry name" value="Glutaredoxin"/>
    <property type="match status" value="1"/>
</dbReference>
<dbReference type="InterPro" id="IPR006660">
    <property type="entry name" value="Arsenate_reductase-like"/>
</dbReference>
<dbReference type="EMBL" id="DVHA01000297">
    <property type="protein sequence ID" value="HIR61725.1"/>
    <property type="molecule type" value="Genomic_DNA"/>
</dbReference>
<comment type="similarity">
    <text evidence="1">Belongs to the ArsC family.</text>
</comment>